<comment type="caution">
    <text evidence="1">The sequence shown here is derived from an EMBL/GenBank/DDBJ whole genome shotgun (WGS) entry which is preliminary data.</text>
</comment>
<dbReference type="EMBL" id="ADFQ01000071">
    <property type="protein sequence ID" value="EFN90994.1"/>
    <property type="molecule type" value="Genomic_DNA"/>
</dbReference>
<reference evidence="1 2" key="1">
    <citation type="submission" date="2010-09" db="EMBL/GenBank/DDBJ databases">
        <authorList>
            <person name="Harkins D.M."/>
            <person name="Madupu R."/>
            <person name="Durkin A.S."/>
            <person name="Torralba M."/>
            <person name="Methe B."/>
            <person name="Sutton G.G."/>
            <person name="Nelson K.E."/>
        </authorList>
    </citation>
    <scope>NUCLEOTIDE SEQUENCE [LARGE SCALE GENOMIC DNA]</scope>
    <source>
        <strain evidence="1 2">CRIS 21A-A</strain>
    </source>
</reference>
<sequence>MKRKNINKPDGRCGTCPKWDRWHIRIPNYEDQQKVINLYRKSGAKTKSDYLRARLLGEAFKVIIENNSDEKYLCELSNIISQNHKIGVLYNEAVKMLNCYHSTTTAQRMLRKLEAFSEAIIKLQMQAIKLTEEYSNMK</sequence>
<accession>E1GWG8</accession>
<dbReference type="eggNOG" id="ENOG5033XZ0">
    <property type="taxonomic scope" value="Bacteria"/>
</dbReference>
<dbReference type="AlphaFoldDB" id="E1GWG8"/>
<name>E1GWG8_9BACT</name>
<evidence type="ECO:0000313" key="1">
    <source>
        <dbReference type="EMBL" id="EFN90994.1"/>
    </source>
</evidence>
<dbReference type="InterPro" id="IPR045788">
    <property type="entry name" value="MobC_2"/>
</dbReference>
<dbReference type="Proteomes" id="UP000016016">
    <property type="component" value="Unassembled WGS sequence"/>
</dbReference>
<evidence type="ECO:0000313" key="2">
    <source>
        <dbReference type="Proteomes" id="UP000016016"/>
    </source>
</evidence>
<dbReference type="RefSeq" id="WP_008449527.1">
    <property type="nucleotide sequence ID" value="NZ_ADFQ01000071.1"/>
</dbReference>
<proteinExistence type="predicted"/>
<protein>
    <submittedName>
        <fullName evidence="1">Uncharacterized protein</fullName>
    </submittedName>
</protein>
<organism evidence="1 2">
    <name type="scientific">Prevotella amnii CRIS 21A-A</name>
    <dbReference type="NCBI Taxonomy" id="679191"/>
    <lineage>
        <taxon>Bacteria</taxon>
        <taxon>Pseudomonadati</taxon>
        <taxon>Bacteroidota</taxon>
        <taxon>Bacteroidia</taxon>
        <taxon>Bacteroidales</taxon>
        <taxon>Prevotellaceae</taxon>
        <taxon>Prevotella</taxon>
    </lineage>
</organism>
<dbReference type="Pfam" id="PF19514">
    <property type="entry name" value="MobC_2"/>
    <property type="match status" value="1"/>
</dbReference>
<gene>
    <name evidence="1" type="ORF">HMPREF9018_0239</name>
</gene>